<proteinExistence type="predicted"/>
<dbReference type="Gene3D" id="3.40.50.300">
    <property type="entry name" value="P-loop containing nucleotide triphosphate hydrolases"/>
    <property type="match status" value="1"/>
</dbReference>
<dbReference type="Proteomes" id="UP000324233">
    <property type="component" value="Chromosome"/>
</dbReference>
<evidence type="ECO:0000313" key="3">
    <source>
        <dbReference type="EMBL" id="QEH31908.1"/>
    </source>
</evidence>
<dbReference type="InterPro" id="IPR027417">
    <property type="entry name" value="P-loop_NTPase"/>
</dbReference>
<feature type="compositionally biased region" description="Basic and acidic residues" evidence="1">
    <location>
        <begin position="606"/>
        <end position="629"/>
    </location>
</feature>
<feature type="domain" description="G" evidence="2">
    <location>
        <begin position="57"/>
        <end position="209"/>
    </location>
</feature>
<organism evidence="3 4">
    <name type="scientific">Aquisphaera giovannonii</name>
    <dbReference type="NCBI Taxonomy" id="406548"/>
    <lineage>
        <taxon>Bacteria</taxon>
        <taxon>Pseudomonadati</taxon>
        <taxon>Planctomycetota</taxon>
        <taxon>Planctomycetia</taxon>
        <taxon>Isosphaerales</taxon>
        <taxon>Isosphaeraceae</taxon>
        <taxon>Aquisphaera</taxon>
    </lineage>
</organism>
<gene>
    <name evidence="3" type="ORF">OJF2_03750</name>
</gene>
<dbReference type="SUPFAM" id="SSF52540">
    <property type="entry name" value="P-loop containing nucleoside triphosphate hydrolases"/>
    <property type="match status" value="1"/>
</dbReference>
<evidence type="ECO:0000256" key="1">
    <source>
        <dbReference type="SAM" id="MobiDB-lite"/>
    </source>
</evidence>
<dbReference type="RefSeq" id="WP_148590704.1">
    <property type="nucleotide sequence ID" value="NZ_CP042997.1"/>
</dbReference>
<name>A0A5B9VUH1_9BACT</name>
<dbReference type="OrthoDB" id="207675at2"/>
<sequence length="629" mass="68901">MEYSTWSRRVADLAGAASRLEARATPLGIASPAASAWHANLFQKLRPQLTEAPYLVVAVAGGTNIGKSTVFNHLAGFPASRVHPDATQTKHPVCLLPRGFAAGHDLAKVFPSFELAAWSSEDDAIADGPADRLIYREDPSGQQPANLVILDTPDVDGAMPVNWDRARLIAHASDVLVAVLTQQKFNDAAVRRFFREAAEADKTILAVFNMVEWPEDREHCGRWLQTFCKGTGASPAYVYAVPRDRAAVRENRLAFHGLTEGSTDPRKDLAELRFAEIKIRSVRGALRQMLDAREGLPDYLRTIHARAEENREARQIIHDTVRVKLEAPVLPGHIVTGEIWRWLEPRRTAFDRAVHRFYGKIGGAVMKLVPGRRDPAQQEADYVQAEQALLTRALEEIYAKLDLVQRAARPVLRDELAPVLSGEERRRAFDELRERLAATPLLTDAYRAAIAGDLERFEAEHPQMMRAIEWGLIATAVIRPAISIGMFGGAEILTHAALHVGSHSVVQVAIDVAAGAAGAAGGEGAIAGLSAPARKLIADLFAEFYKERAELLARVIHDCVLGRHLERIDKLAELAEGDDYRVAFRTAADLSRELAALDADGMGTGGDDRANGHMTAKDPKNAGKILEMH</sequence>
<protein>
    <recommendedName>
        <fullName evidence="2">G domain-containing protein</fullName>
    </recommendedName>
</protein>
<accession>A0A5B9VUH1</accession>
<dbReference type="KEGG" id="agv:OJF2_03750"/>
<dbReference type="GO" id="GO:0005525">
    <property type="term" value="F:GTP binding"/>
    <property type="evidence" value="ECO:0007669"/>
    <property type="project" value="InterPro"/>
</dbReference>
<dbReference type="InterPro" id="IPR006073">
    <property type="entry name" value="GTP-bd"/>
</dbReference>
<keyword evidence="4" id="KW-1185">Reference proteome</keyword>
<dbReference type="Pfam" id="PF01926">
    <property type="entry name" value="MMR_HSR1"/>
    <property type="match status" value="1"/>
</dbReference>
<reference evidence="3 4" key="1">
    <citation type="submission" date="2019-08" db="EMBL/GenBank/DDBJ databases">
        <title>Deep-cultivation of Planctomycetes and their phenomic and genomic characterization uncovers novel biology.</title>
        <authorList>
            <person name="Wiegand S."/>
            <person name="Jogler M."/>
            <person name="Boedeker C."/>
            <person name="Pinto D."/>
            <person name="Vollmers J."/>
            <person name="Rivas-Marin E."/>
            <person name="Kohn T."/>
            <person name="Peeters S.H."/>
            <person name="Heuer A."/>
            <person name="Rast P."/>
            <person name="Oberbeckmann S."/>
            <person name="Bunk B."/>
            <person name="Jeske O."/>
            <person name="Meyerdierks A."/>
            <person name="Storesund J.E."/>
            <person name="Kallscheuer N."/>
            <person name="Luecker S."/>
            <person name="Lage O.M."/>
            <person name="Pohl T."/>
            <person name="Merkel B.J."/>
            <person name="Hornburger P."/>
            <person name="Mueller R.-W."/>
            <person name="Bruemmer F."/>
            <person name="Labrenz M."/>
            <person name="Spormann A.M."/>
            <person name="Op den Camp H."/>
            <person name="Overmann J."/>
            <person name="Amann R."/>
            <person name="Jetten M.S.M."/>
            <person name="Mascher T."/>
            <person name="Medema M.H."/>
            <person name="Devos D.P."/>
            <person name="Kaster A.-K."/>
            <person name="Ovreas L."/>
            <person name="Rohde M."/>
            <person name="Galperin M.Y."/>
            <person name="Jogler C."/>
        </authorList>
    </citation>
    <scope>NUCLEOTIDE SEQUENCE [LARGE SCALE GENOMIC DNA]</scope>
    <source>
        <strain evidence="3 4">OJF2</strain>
    </source>
</reference>
<evidence type="ECO:0000259" key="2">
    <source>
        <dbReference type="Pfam" id="PF01926"/>
    </source>
</evidence>
<evidence type="ECO:0000313" key="4">
    <source>
        <dbReference type="Proteomes" id="UP000324233"/>
    </source>
</evidence>
<dbReference type="AlphaFoldDB" id="A0A5B9VUH1"/>
<feature type="region of interest" description="Disordered" evidence="1">
    <location>
        <begin position="601"/>
        <end position="629"/>
    </location>
</feature>
<dbReference type="EMBL" id="CP042997">
    <property type="protein sequence ID" value="QEH31908.1"/>
    <property type="molecule type" value="Genomic_DNA"/>
</dbReference>